<dbReference type="AlphaFoldDB" id="A0A4Q2UNI0"/>
<gene>
    <name evidence="2" type="ORF">EQG79_03445</name>
</gene>
<accession>A0A4Q2UNI0</accession>
<dbReference type="PANTHER" id="PTHR33876">
    <property type="entry name" value="UNNAMED PRODUCT"/>
    <property type="match status" value="1"/>
</dbReference>
<feature type="transmembrane region" description="Helical" evidence="1">
    <location>
        <begin position="190"/>
        <end position="209"/>
    </location>
</feature>
<evidence type="ECO:0000313" key="3">
    <source>
        <dbReference type="Proteomes" id="UP000290407"/>
    </source>
</evidence>
<sequence length="214" mass="22523">MDILLPFVLALAVGFTHAFEADHLVAVSSIVTQRNNIWLSLKDGAFWGLGHTSTILLVGVVFIAGRVASQVDTFRYLEAGVGLMLVVLGMVRLYRLRLLPDGSATGHTHLHNGQPRPHTHRLAYGVGLVHGLAGSGALMLSVLTQIREAGAGLVYLLLFGLGSMAGMMVAASAFSIPFSVRLTANPGVRTGLIVISAGLCIGLGIQVLYENLAG</sequence>
<comment type="caution">
    <text evidence="2">The sequence shown here is derived from an EMBL/GenBank/DDBJ whole genome shotgun (WGS) entry which is preliminary data.</text>
</comment>
<feature type="transmembrane region" description="Helical" evidence="1">
    <location>
        <begin position="45"/>
        <end position="64"/>
    </location>
</feature>
<keyword evidence="1" id="KW-0812">Transmembrane</keyword>
<protein>
    <submittedName>
        <fullName evidence="2">Urease accessory protein</fullName>
    </submittedName>
</protein>
<dbReference type="RefSeq" id="WP_129599924.1">
    <property type="nucleotide sequence ID" value="NZ_SBLB01000001.1"/>
</dbReference>
<proteinExistence type="predicted"/>
<organism evidence="2 3">
    <name type="scientific">Spirosoma sordidisoli</name>
    <dbReference type="NCBI Taxonomy" id="2502893"/>
    <lineage>
        <taxon>Bacteria</taxon>
        <taxon>Pseudomonadati</taxon>
        <taxon>Bacteroidota</taxon>
        <taxon>Cytophagia</taxon>
        <taxon>Cytophagales</taxon>
        <taxon>Cytophagaceae</taxon>
        <taxon>Spirosoma</taxon>
    </lineage>
</organism>
<dbReference type="Proteomes" id="UP000290407">
    <property type="component" value="Unassembled WGS sequence"/>
</dbReference>
<name>A0A4Q2UNI0_9BACT</name>
<dbReference type="InterPro" id="IPR052776">
    <property type="entry name" value="Chloro_ReproSupport/MetalTrans"/>
</dbReference>
<keyword evidence="1" id="KW-1133">Transmembrane helix</keyword>
<dbReference type="EMBL" id="SBLB01000001">
    <property type="protein sequence ID" value="RYC71213.1"/>
    <property type="molecule type" value="Genomic_DNA"/>
</dbReference>
<keyword evidence="1" id="KW-0472">Membrane</keyword>
<feature type="transmembrane region" description="Helical" evidence="1">
    <location>
        <begin position="76"/>
        <end position="94"/>
    </location>
</feature>
<dbReference type="PANTHER" id="PTHR33876:SF4">
    <property type="entry name" value="CHLOROPLAST PROTEIN FOR GROWTH AND FERTILITY 2"/>
    <property type="match status" value="1"/>
</dbReference>
<feature type="transmembrane region" description="Helical" evidence="1">
    <location>
        <begin position="155"/>
        <end position="178"/>
    </location>
</feature>
<keyword evidence="3" id="KW-1185">Reference proteome</keyword>
<evidence type="ECO:0000313" key="2">
    <source>
        <dbReference type="EMBL" id="RYC71213.1"/>
    </source>
</evidence>
<feature type="transmembrane region" description="Helical" evidence="1">
    <location>
        <begin position="122"/>
        <end position="143"/>
    </location>
</feature>
<reference evidence="2 3" key="1">
    <citation type="submission" date="2019-01" db="EMBL/GenBank/DDBJ databases">
        <title>Spirosoma flava sp. nov., a propanil-degrading bacterium isolated from herbicide-contaminated soil.</title>
        <authorList>
            <person name="Zhang L."/>
            <person name="Jiang J.-D."/>
        </authorList>
    </citation>
    <scope>NUCLEOTIDE SEQUENCE [LARGE SCALE GENOMIC DNA]</scope>
    <source>
        <strain evidence="2 3">TY50</strain>
    </source>
</reference>
<evidence type="ECO:0000256" key="1">
    <source>
        <dbReference type="SAM" id="Phobius"/>
    </source>
</evidence>